<evidence type="ECO:0000313" key="1">
    <source>
        <dbReference type="EMBL" id="GMQ63946.1"/>
    </source>
</evidence>
<sequence length="292" mass="33172">MTIIAKETYKKTNVNIPGKWEQLSYAGEKRVPTKEEPYASSWPTYFFSRDEQGRFLDPDGNIVAFEIRSPDQGIDFEGKQLSIVKETLDNLTDFQKKVATYWGTGPATKQFTPIIDILITTYNISAPRAARILAAIQGALNDAFVIAWHFKFRWQIPRPNQLDQTLKTFLCTPRHPSYPAGHATIAGCAETVLSYFFEADKERLNELAKQCAISRLYGGVHYPIDLREGLRLGRQIGRIVVEQLKNQYDINLSQIDYPILVSKHPKLPPPPYKQVIPDFGSMKCTSLTIDDD</sequence>
<comment type="caution">
    <text evidence="1">The sequence shown here is derived from an EMBL/GenBank/DDBJ whole genome shotgun (WGS) entry which is preliminary data.</text>
</comment>
<protein>
    <submittedName>
        <fullName evidence="1">Uncharacterized protein</fullName>
    </submittedName>
</protein>
<proteinExistence type="predicted"/>
<keyword evidence="2" id="KW-1185">Reference proteome</keyword>
<gene>
    <name evidence="1" type="ORF">AN2V17_31830</name>
</gene>
<accession>A0ACB5UME3</accession>
<reference evidence="1" key="1">
    <citation type="submission" date="2023-09" db="EMBL/GenBank/DDBJ databases">
        <title>Vallitalea sediminicola and Vallitalea maricola sp. nov., anaerobic bacteria isolated from marine sediment.</title>
        <authorList>
            <person name="Hirano S."/>
            <person name="Maeda A."/>
            <person name="Terahara T."/>
            <person name="Mori K."/>
            <person name="Hamada M."/>
            <person name="Matsumoto R."/>
            <person name="Kobayashi T."/>
        </authorList>
    </citation>
    <scope>NUCLEOTIDE SEQUENCE</scope>
    <source>
        <strain evidence="1">AN17-2</strain>
    </source>
</reference>
<evidence type="ECO:0000313" key="2">
    <source>
        <dbReference type="Proteomes" id="UP001374599"/>
    </source>
</evidence>
<organism evidence="1 2">
    <name type="scientific">Vallitalea maricola</name>
    <dbReference type="NCBI Taxonomy" id="3074433"/>
    <lineage>
        <taxon>Bacteria</taxon>
        <taxon>Bacillati</taxon>
        <taxon>Bacillota</taxon>
        <taxon>Clostridia</taxon>
        <taxon>Lachnospirales</taxon>
        <taxon>Vallitaleaceae</taxon>
        <taxon>Vallitalea</taxon>
    </lineage>
</organism>
<name>A0ACB5UME3_9FIRM</name>
<dbReference type="Proteomes" id="UP001374599">
    <property type="component" value="Unassembled WGS sequence"/>
</dbReference>
<dbReference type="EMBL" id="BTPU01000057">
    <property type="protein sequence ID" value="GMQ63946.1"/>
    <property type="molecule type" value="Genomic_DNA"/>
</dbReference>